<dbReference type="AlphaFoldDB" id="A0A9X1FTM2"/>
<name>A0A9X1FTM2_9RHOB</name>
<reference evidence="1" key="1">
    <citation type="submission" date="2021-07" db="EMBL/GenBank/DDBJ databases">
        <title>Roseobacter insulae sp. nov., isolated from a tidal flat.</title>
        <authorList>
            <person name="Park S."/>
            <person name="Yoon J.-H."/>
        </authorList>
    </citation>
    <scope>NUCLEOTIDE SEQUENCE</scope>
    <source>
        <strain evidence="1">YSTF-M11</strain>
    </source>
</reference>
<evidence type="ECO:0000313" key="2">
    <source>
        <dbReference type="Proteomes" id="UP001138661"/>
    </source>
</evidence>
<gene>
    <name evidence="1" type="ORF">KX928_06580</name>
</gene>
<dbReference type="EMBL" id="JAHXDN010000002">
    <property type="protein sequence ID" value="MBW4707448.1"/>
    <property type="molecule type" value="Genomic_DNA"/>
</dbReference>
<organism evidence="1 2">
    <name type="scientific">Roseobacter insulae</name>
    <dbReference type="NCBI Taxonomy" id="2859783"/>
    <lineage>
        <taxon>Bacteria</taxon>
        <taxon>Pseudomonadati</taxon>
        <taxon>Pseudomonadota</taxon>
        <taxon>Alphaproteobacteria</taxon>
        <taxon>Rhodobacterales</taxon>
        <taxon>Roseobacteraceae</taxon>
        <taxon>Roseobacter</taxon>
    </lineage>
</organism>
<dbReference type="RefSeq" id="WP_219500330.1">
    <property type="nucleotide sequence ID" value="NZ_JAHXDN010000002.1"/>
</dbReference>
<evidence type="ECO:0000313" key="1">
    <source>
        <dbReference type="EMBL" id="MBW4707448.1"/>
    </source>
</evidence>
<keyword evidence="2" id="KW-1185">Reference proteome</keyword>
<comment type="caution">
    <text evidence="1">The sequence shown here is derived from an EMBL/GenBank/DDBJ whole genome shotgun (WGS) entry which is preliminary data.</text>
</comment>
<accession>A0A9X1FTM2</accession>
<proteinExistence type="predicted"/>
<sequence>MTPRASFDPDLIVVAADRGGALNADPDDSEWLQKRSVITLDLRQTDDHPQWQHLTRPFTQTQVIEAAARLVKTCCSGVSN</sequence>
<dbReference type="Proteomes" id="UP001138661">
    <property type="component" value="Unassembled WGS sequence"/>
</dbReference>
<protein>
    <submittedName>
        <fullName evidence="1">Uncharacterized protein</fullName>
    </submittedName>
</protein>